<dbReference type="GO" id="GO:0005524">
    <property type="term" value="F:ATP binding"/>
    <property type="evidence" value="ECO:0007669"/>
    <property type="project" value="UniProtKB-KW"/>
</dbReference>
<evidence type="ECO:0000313" key="7">
    <source>
        <dbReference type="Proteomes" id="UP000824120"/>
    </source>
</evidence>
<dbReference type="Gene3D" id="3.40.50.300">
    <property type="entry name" value="P-loop containing nucleotide triphosphate hydrolases"/>
    <property type="match status" value="1"/>
</dbReference>
<sequence>MTLNEDCATQIITKAYEVEYVVDACINKNVPHWCLEHWLLDIIEDTMKTVIACTSSQLARTPRMNEEIVGFEDIIENLRNRLLNGTKEQDVISIHSMPDLGKTTLANRLYSDRSVVHQFDICAKCCVSQLYSSKDLLFYLIRDAIGEDSDQHRELHANELADKLRKALLSRRYLILVDDVWDNSAWDDLRGCFPDANNRSRIVLTTRHHEVAKYASVHSDPLHLRMFDEDEKNSKNVQTTPSFNCFGGWYSVRDGKGSRMLGTSGQQFGHPHSQ</sequence>
<keyword evidence="4" id="KW-0067">ATP-binding</keyword>
<dbReference type="Proteomes" id="UP000824120">
    <property type="component" value="Chromosome 5"/>
</dbReference>
<evidence type="ECO:0000259" key="5">
    <source>
        <dbReference type="Pfam" id="PF00931"/>
    </source>
</evidence>
<dbReference type="OrthoDB" id="1305226at2759"/>
<dbReference type="FunFam" id="3.40.50.300:FF:001091">
    <property type="entry name" value="Probable disease resistance protein At1g61300"/>
    <property type="match status" value="1"/>
</dbReference>
<dbReference type="GO" id="GO:0043531">
    <property type="term" value="F:ADP binding"/>
    <property type="evidence" value="ECO:0007669"/>
    <property type="project" value="InterPro"/>
</dbReference>
<dbReference type="AlphaFoldDB" id="A0A9J5YYE2"/>
<protein>
    <recommendedName>
        <fullName evidence="5">NB-ARC domain-containing protein</fullName>
    </recommendedName>
</protein>
<keyword evidence="3" id="KW-0611">Plant defense</keyword>
<dbReference type="Pfam" id="PF00931">
    <property type="entry name" value="NB-ARC"/>
    <property type="match status" value="1"/>
</dbReference>
<keyword evidence="2" id="KW-0547">Nucleotide-binding</keyword>
<accession>A0A9J5YYE2</accession>
<dbReference type="GO" id="GO:0006952">
    <property type="term" value="P:defense response"/>
    <property type="evidence" value="ECO:0007669"/>
    <property type="project" value="UniProtKB-KW"/>
</dbReference>
<dbReference type="InterPro" id="IPR002182">
    <property type="entry name" value="NB-ARC"/>
</dbReference>
<dbReference type="PANTHER" id="PTHR36766">
    <property type="entry name" value="PLANT BROAD-SPECTRUM MILDEW RESISTANCE PROTEIN RPW8"/>
    <property type="match status" value="1"/>
</dbReference>
<name>A0A9J5YYE2_SOLCO</name>
<dbReference type="PANTHER" id="PTHR36766:SF44">
    <property type="entry name" value="NBS-CODING RESISTANCE GENE ANALOG"/>
    <property type="match status" value="1"/>
</dbReference>
<comment type="similarity">
    <text evidence="1">Belongs to the disease resistance NB-LRR family.</text>
</comment>
<dbReference type="InterPro" id="IPR027417">
    <property type="entry name" value="P-loop_NTPase"/>
</dbReference>
<evidence type="ECO:0000256" key="2">
    <source>
        <dbReference type="ARBA" id="ARBA00022741"/>
    </source>
</evidence>
<proteinExistence type="inferred from homology"/>
<keyword evidence="7" id="KW-1185">Reference proteome</keyword>
<reference evidence="6 7" key="1">
    <citation type="submission" date="2020-09" db="EMBL/GenBank/DDBJ databases">
        <title>De no assembly of potato wild relative species, Solanum commersonii.</title>
        <authorList>
            <person name="Cho K."/>
        </authorList>
    </citation>
    <scope>NUCLEOTIDE SEQUENCE [LARGE SCALE GENOMIC DNA]</scope>
    <source>
        <strain evidence="6">LZ3.2</strain>
        <tissue evidence="6">Leaf</tissue>
    </source>
</reference>
<dbReference type="SUPFAM" id="SSF52540">
    <property type="entry name" value="P-loop containing nucleoside triphosphate hydrolases"/>
    <property type="match status" value="1"/>
</dbReference>
<dbReference type="PRINTS" id="PR00364">
    <property type="entry name" value="DISEASERSIST"/>
</dbReference>
<dbReference type="EMBL" id="JACXVP010000005">
    <property type="protein sequence ID" value="KAG5604100.1"/>
    <property type="molecule type" value="Genomic_DNA"/>
</dbReference>
<evidence type="ECO:0000256" key="4">
    <source>
        <dbReference type="ARBA" id="ARBA00022840"/>
    </source>
</evidence>
<gene>
    <name evidence="6" type="ORF">H5410_025592</name>
</gene>
<evidence type="ECO:0000256" key="3">
    <source>
        <dbReference type="ARBA" id="ARBA00022821"/>
    </source>
</evidence>
<organism evidence="6 7">
    <name type="scientific">Solanum commersonii</name>
    <name type="common">Commerson's wild potato</name>
    <name type="synonym">Commerson's nightshade</name>
    <dbReference type="NCBI Taxonomy" id="4109"/>
    <lineage>
        <taxon>Eukaryota</taxon>
        <taxon>Viridiplantae</taxon>
        <taxon>Streptophyta</taxon>
        <taxon>Embryophyta</taxon>
        <taxon>Tracheophyta</taxon>
        <taxon>Spermatophyta</taxon>
        <taxon>Magnoliopsida</taxon>
        <taxon>eudicotyledons</taxon>
        <taxon>Gunneridae</taxon>
        <taxon>Pentapetalae</taxon>
        <taxon>asterids</taxon>
        <taxon>lamiids</taxon>
        <taxon>Solanales</taxon>
        <taxon>Solanaceae</taxon>
        <taxon>Solanoideae</taxon>
        <taxon>Solaneae</taxon>
        <taxon>Solanum</taxon>
    </lineage>
</organism>
<comment type="caution">
    <text evidence="6">The sequence shown here is derived from an EMBL/GenBank/DDBJ whole genome shotgun (WGS) entry which is preliminary data.</text>
</comment>
<evidence type="ECO:0000256" key="1">
    <source>
        <dbReference type="ARBA" id="ARBA00008894"/>
    </source>
</evidence>
<feature type="domain" description="NB-ARC" evidence="5">
    <location>
        <begin position="72"/>
        <end position="231"/>
    </location>
</feature>
<evidence type="ECO:0000313" key="6">
    <source>
        <dbReference type="EMBL" id="KAG5604100.1"/>
    </source>
</evidence>